<accession>A0A4R2KWH6</accession>
<feature type="transmembrane region" description="Helical" evidence="1">
    <location>
        <begin position="39"/>
        <end position="56"/>
    </location>
</feature>
<evidence type="ECO:0000313" key="3">
    <source>
        <dbReference type="Proteomes" id="UP000294919"/>
    </source>
</evidence>
<feature type="transmembrane region" description="Helical" evidence="1">
    <location>
        <begin position="7"/>
        <end position="27"/>
    </location>
</feature>
<gene>
    <name evidence="2" type="ORF">EV214_12333</name>
</gene>
<evidence type="ECO:0008006" key="4">
    <source>
        <dbReference type="Google" id="ProtNLM"/>
    </source>
</evidence>
<keyword evidence="1" id="KW-0812">Transmembrane</keyword>
<reference evidence="2 3" key="1">
    <citation type="submission" date="2019-03" db="EMBL/GenBank/DDBJ databases">
        <title>Genomic Encyclopedia of Type Strains, Phase IV (KMG-IV): sequencing the most valuable type-strain genomes for metagenomic binning, comparative biology and taxonomic classification.</title>
        <authorList>
            <person name="Goeker M."/>
        </authorList>
    </citation>
    <scope>NUCLEOTIDE SEQUENCE [LARGE SCALE GENOMIC DNA]</scope>
    <source>
        <strain evidence="2 3">DSM 102940</strain>
    </source>
</reference>
<proteinExistence type="predicted"/>
<sequence length="315" mass="35662">MERRRVGTLSMAVLLIICGVIMLITQLNKQPVLDIVLKGWPLILFLLGGEILWYCYKAKDENVKIKYDLFSIFIICIILIFHLSVYGLIQLDLVSKLDKMISSQDFVLKTPVEEFTFNDNIQKIIIDAANFNHLTIRTNEENKITAYGTAQITSDTKETAEKLLNSKNMVTHQSGNTLYISLNRFSSDHGYLREYTLIIPSAKKVEITNGENLKLAIDTLNNDWVIDGFHNTEIRLSENADIRINTSVENKNHLKGNIAWVIDKTANIKETSDSEEATQSNTASSYPINGNFIQGNGKYKIHILNTDNITVNGFL</sequence>
<comment type="caution">
    <text evidence="2">The sequence shown here is derived from an EMBL/GenBank/DDBJ whole genome shotgun (WGS) entry which is preliminary data.</text>
</comment>
<protein>
    <recommendedName>
        <fullName evidence="4">DUF5668 domain-containing protein</fullName>
    </recommendedName>
</protein>
<evidence type="ECO:0000256" key="1">
    <source>
        <dbReference type="SAM" id="Phobius"/>
    </source>
</evidence>
<keyword evidence="1" id="KW-1133">Transmembrane helix</keyword>
<dbReference type="EMBL" id="SLWV01000023">
    <property type="protein sequence ID" value="TCO71045.1"/>
    <property type="molecule type" value="Genomic_DNA"/>
</dbReference>
<feature type="transmembrane region" description="Helical" evidence="1">
    <location>
        <begin position="68"/>
        <end position="89"/>
    </location>
</feature>
<name>A0A4R2KWH6_9FIRM</name>
<dbReference type="AlphaFoldDB" id="A0A4R2KWH6"/>
<dbReference type="Proteomes" id="UP000294919">
    <property type="component" value="Unassembled WGS sequence"/>
</dbReference>
<evidence type="ECO:0000313" key="2">
    <source>
        <dbReference type="EMBL" id="TCO71045.1"/>
    </source>
</evidence>
<keyword evidence="3" id="KW-1185">Reference proteome</keyword>
<dbReference type="RefSeq" id="WP_132246799.1">
    <property type="nucleotide sequence ID" value="NZ_SLWV01000023.1"/>
</dbReference>
<keyword evidence="1" id="KW-0472">Membrane</keyword>
<dbReference type="OrthoDB" id="1707123at2"/>
<organism evidence="2 3">
    <name type="scientific">Marinisporobacter balticus</name>
    <dbReference type="NCBI Taxonomy" id="2018667"/>
    <lineage>
        <taxon>Bacteria</taxon>
        <taxon>Bacillati</taxon>
        <taxon>Bacillota</taxon>
        <taxon>Clostridia</taxon>
        <taxon>Peptostreptococcales</taxon>
        <taxon>Thermotaleaceae</taxon>
        <taxon>Marinisporobacter</taxon>
    </lineage>
</organism>